<dbReference type="Proteomes" id="UP000664859">
    <property type="component" value="Unassembled WGS sequence"/>
</dbReference>
<evidence type="ECO:0000313" key="1">
    <source>
        <dbReference type="EMBL" id="KAG5184592.1"/>
    </source>
</evidence>
<keyword evidence="2" id="KW-1185">Reference proteome</keyword>
<evidence type="ECO:0000313" key="2">
    <source>
        <dbReference type="Proteomes" id="UP000664859"/>
    </source>
</evidence>
<organism evidence="1 2">
    <name type="scientific">Tribonema minus</name>
    <dbReference type="NCBI Taxonomy" id="303371"/>
    <lineage>
        <taxon>Eukaryota</taxon>
        <taxon>Sar</taxon>
        <taxon>Stramenopiles</taxon>
        <taxon>Ochrophyta</taxon>
        <taxon>PX clade</taxon>
        <taxon>Xanthophyceae</taxon>
        <taxon>Tribonematales</taxon>
        <taxon>Tribonemataceae</taxon>
        <taxon>Tribonema</taxon>
    </lineage>
</organism>
<protein>
    <submittedName>
        <fullName evidence="1">Uncharacterized protein</fullName>
    </submittedName>
</protein>
<sequence>MAEARDSAGSGVDPATPQHVLAAEIADTRRSLLKVERSIESIYAARRDHRVLDDYKSKEEQDQTLHELKEKKALLLGILGTLISQRAQAQTQQARIPDCIQFKGIRAMLYLEAEKAYAYCTDGTHDQAIKYVCWGREHAPRDLALRLGFKQEQHALGFRLLLVLMGRGQLLRRLKDRVADIVLDHIPAARLGNLVSASEFVAAAADSLAGPRGDALNIGTSTSQSTSSVRHQLEVALDGDLALYQSIEDPEVFAFAGVEGARIWPGKRRRGKFEVEGVNLNNLLGLSPSMRSAFHGPHGAPPTIAIRPASTPLHVAPPDQVVGRHVVEVAIECCDLHFAKHVEASLKAGSHRVETDSGVEYDTWVHVRDPKAFSEYLERYYEMTKKQWD</sequence>
<accession>A0A835YZD5</accession>
<name>A0A835YZD5_9STRA</name>
<dbReference type="OrthoDB" id="2130525at2759"/>
<proteinExistence type="predicted"/>
<dbReference type="EMBL" id="JAFCMP010000157">
    <property type="protein sequence ID" value="KAG5184592.1"/>
    <property type="molecule type" value="Genomic_DNA"/>
</dbReference>
<reference evidence="1" key="1">
    <citation type="submission" date="2021-02" db="EMBL/GenBank/DDBJ databases">
        <title>First Annotated Genome of the Yellow-green Alga Tribonema minus.</title>
        <authorList>
            <person name="Mahan K.M."/>
        </authorList>
    </citation>
    <scope>NUCLEOTIDE SEQUENCE</scope>
    <source>
        <strain evidence="1">UTEX B ZZ1240</strain>
    </source>
</reference>
<comment type="caution">
    <text evidence="1">The sequence shown here is derived from an EMBL/GenBank/DDBJ whole genome shotgun (WGS) entry which is preliminary data.</text>
</comment>
<gene>
    <name evidence="1" type="ORF">JKP88DRAFT_262795</name>
</gene>
<dbReference type="AlphaFoldDB" id="A0A835YZD5"/>